<proteinExistence type="predicted"/>
<name>A0ABW6JUU9_9BACI</name>
<keyword evidence="2" id="KW-1185">Reference proteome</keyword>
<dbReference type="PANTHER" id="PTHR34796:SF1">
    <property type="entry name" value="EXPRESSED PROTEIN"/>
    <property type="match status" value="1"/>
</dbReference>
<dbReference type="SUPFAM" id="SSF140663">
    <property type="entry name" value="TTHA0068-like"/>
    <property type="match status" value="1"/>
</dbReference>
<evidence type="ECO:0000313" key="1">
    <source>
        <dbReference type="EMBL" id="MFE8695596.1"/>
    </source>
</evidence>
<gene>
    <name evidence="1" type="ORF">ACFYKT_04385</name>
</gene>
<sequence length="173" mass="20693">MYPKEYIEFLIHYHGDRDYFECHEILEEYWKRVEPNNKQSIWVGLILLAVSNYHHRRENDRGAERTLSKSIFILKKEKAKLQDLGLDSEKFLTDLLMMQADISSGRKYSSYTLPILDQSLISLCKERCLHHGFEWCTDSDLEQTELVHRHSLRDRSMVIQERLEALNKSTWMQ</sequence>
<protein>
    <submittedName>
        <fullName evidence="1">DUF309 domain-containing protein</fullName>
    </submittedName>
</protein>
<accession>A0ABW6JUU9</accession>
<comment type="caution">
    <text evidence="1">The sequence shown here is derived from an EMBL/GenBank/DDBJ whole genome shotgun (WGS) entry which is preliminary data.</text>
</comment>
<organism evidence="1 2">
    <name type="scientific">Cytobacillus mangrovibacter</name>
    <dbReference type="NCBI Taxonomy" id="3299024"/>
    <lineage>
        <taxon>Bacteria</taxon>
        <taxon>Bacillati</taxon>
        <taxon>Bacillota</taxon>
        <taxon>Bacilli</taxon>
        <taxon>Bacillales</taxon>
        <taxon>Bacillaceae</taxon>
        <taxon>Cytobacillus</taxon>
    </lineage>
</organism>
<dbReference type="Gene3D" id="1.10.3450.10">
    <property type="entry name" value="TTHA0068-like"/>
    <property type="match status" value="1"/>
</dbReference>
<dbReference type="EMBL" id="JBIACJ010000002">
    <property type="protein sequence ID" value="MFE8695596.1"/>
    <property type="molecule type" value="Genomic_DNA"/>
</dbReference>
<dbReference type="Proteomes" id="UP001601058">
    <property type="component" value="Unassembled WGS sequence"/>
</dbReference>
<dbReference type="InterPro" id="IPR005500">
    <property type="entry name" value="DUF309"/>
</dbReference>
<dbReference type="InterPro" id="IPR023203">
    <property type="entry name" value="TTHA0068_sf"/>
</dbReference>
<dbReference type="Pfam" id="PF03745">
    <property type="entry name" value="DUF309"/>
    <property type="match status" value="1"/>
</dbReference>
<dbReference type="RefSeq" id="WP_389215986.1">
    <property type="nucleotide sequence ID" value="NZ_JBIACJ010000002.1"/>
</dbReference>
<reference evidence="1 2" key="1">
    <citation type="submission" date="2024-08" db="EMBL/GenBank/DDBJ databases">
        <title>Two novel Cytobacillus novel species.</title>
        <authorList>
            <person name="Liu G."/>
        </authorList>
    </citation>
    <scope>NUCLEOTIDE SEQUENCE [LARGE SCALE GENOMIC DNA]</scope>
    <source>
        <strain evidence="1 2">FJAT-53684</strain>
    </source>
</reference>
<dbReference type="PANTHER" id="PTHR34796">
    <property type="entry name" value="EXPRESSED PROTEIN"/>
    <property type="match status" value="1"/>
</dbReference>
<evidence type="ECO:0000313" key="2">
    <source>
        <dbReference type="Proteomes" id="UP001601058"/>
    </source>
</evidence>